<gene>
    <name evidence="1" type="ORF">NCTC8258_06899</name>
</gene>
<proteinExistence type="predicted"/>
<name>A0A380CFV7_SALET</name>
<dbReference type="EMBL" id="UGXS01000008">
    <property type="protein sequence ID" value="SUJ18128.1"/>
    <property type="molecule type" value="Genomic_DNA"/>
</dbReference>
<sequence>MHLWLFAVLDISTKTSGNILSHLDKCFHWIRCATTGYNHCL</sequence>
<organism evidence="1 2">
    <name type="scientific">Salmonella enterica I</name>
    <dbReference type="NCBI Taxonomy" id="59201"/>
    <lineage>
        <taxon>Bacteria</taxon>
        <taxon>Pseudomonadati</taxon>
        <taxon>Pseudomonadota</taxon>
        <taxon>Gammaproteobacteria</taxon>
        <taxon>Enterobacterales</taxon>
        <taxon>Enterobacteriaceae</taxon>
        <taxon>Salmonella</taxon>
    </lineage>
</organism>
<reference evidence="1 2" key="1">
    <citation type="submission" date="2018-06" db="EMBL/GenBank/DDBJ databases">
        <authorList>
            <consortium name="Pathogen Informatics"/>
            <person name="Doyle S."/>
        </authorList>
    </citation>
    <scope>NUCLEOTIDE SEQUENCE [LARGE SCALE GENOMIC DNA]</scope>
    <source>
        <strain evidence="1 2">NCTC8258</strain>
    </source>
</reference>
<protein>
    <submittedName>
        <fullName evidence="1">Uncharacterized protein</fullName>
    </submittedName>
</protein>
<dbReference type="Proteomes" id="UP000255509">
    <property type="component" value="Unassembled WGS sequence"/>
</dbReference>
<dbReference type="AlphaFoldDB" id="A0A380CFV7"/>
<evidence type="ECO:0000313" key="2">
    <source>
        <dbReference type="Proteomes" id="UP000255509"/>
    </source>
</evidence>
<accession>A0A380CFV7</accession>
<evidence type="ECO:0000313" key="1">
    <source>
        <dbReference type="EMBL" id="SUJ18128.1"/>
    </source>
</evidence>